<dbReference type="PROSITE" id="PS00194">
    <property type="entry name" value="THIOREDOXIN_1"/>
    <property type="match status" value="1"/>
</dbReference>
<dbReference type="STRING" id="469371.Tbis_1900"/>
<dbReference type="PANTHER" id="PTHR45663">
    <property type="entry name" value="GEO12009P1"/>
    <property type="match status" value="1"/>
</dbReference>
<gene>
    <name evidence="3" type="ordered locus">Tbis_1900</name>
</gene>
<dbReference type="PROSITE" id="PS51352">
    <property type="entry name" value="THIOREDOXIN_2"/>
    <property type="match status" value="1"/>
</dbReference>
<evidence type="ECO:0000313" key="3">
    <source>
        <dbReference type="EMBL" id="ADG88612.1"/>
    </source>
</evidence>
<evidence type="ECO:0000259" key="2">
    <source>
        <dbReference type="PROSITE" id="PS51352"/>
    </source>
</evidence>
<dbReference type="SUPFAM" id="SSF52833">
    <property type="entry name" value="Thioredoxin-like"/>
    <property type="match status" value="1"/>
</dbReference>
<protein>
    <submittedName>
        <fullName evidence="3">Thioredoxin domain protein</fullName>
    </submittedName>
</protein>
<dbReference type="KEGG" id="tbi:Tbis_1900"/>
<dbReference type="eggNOG" id="COG3118">
    <property type="taxonomic scope" value="Bacteria"/>
</dbReference>
<dbReference type="PRINTS" id="PR00421">
    <property type="entry name" value="THIOREDOXIN"/>
</dbReference>
<dbReference type="RefSeq" id="WP_013132145.1">
    <property type="nucleotide sequence ID" value="NC_014165.1"/>
</dbReference>
<proteinExistence type="predicted"/>
<keyword evidence="4" id="KW-1185">Reference proteome</keyword>
<dbReference type="InterPro" id="IPR036249">
    <property type="entry name" value="Thioredoxin-like_sf"/>
</dbReference>
<name>D6YBQ2_THEBD</name>
<dbReference type="GO" id="GO:0005829">
    <property type="term" value="C:cytosol"/>
    <property type="evidence" value="ECO:0007669"/>
    <property type="project" value="TreeGrafter"/>
</dbReference>
<evidence type="ECO:0000256" key="1">
    <source>
        <dbReference type="ARBA" id="ARBA00023157"/>
    </source>
</evidence>
<dbReference type="OrthoDB" id="9790390at2"/>
<feature type="domain" description="Thioredoxin" evidence="2">
    <location>
        <begin position="1"/>
        <end position="104"/>
    </location>
</feature>
<dbReference type="PANTHER" id="PTHR45663:SF40">
    <property type="entry name" value="THIOREDOXIN 2"/>
    <property type="match status" value="1"/>
</dbReference>
<reference evidence="3 4" key="1">
    <citation type="submission" date="2010-01" db="EMBL/GenBank/DDBJ databases">
        <title>The complete genome of Thermobispora bispora DSM 43833.</title>
        <authorList>
            <consortium name="US DOE Joint Genome Institute (JGI-PGF)"/>
            <person name="Lucas S."/>
            <person name="Copeland A."/>
            <person name="Lapidus A."/>
            <person name="Glavina del Rio T."/>
            <person name="Dalin E."/>
            <person name="Tice H."/>
            <person name="Bruce D."/>
            <person name="Goodwin L."/>
            <person name="Pitluck S."/>
            <person name="Kyrpides N."/>
            <person name="Mavromatis K."/>
            <person name="Ivanova N."/>
            <person name="Mikhailova N."/>
            <person name="Chertkov O."/>
            <person name="Brettin T."/>
            <person name="Detter J.C."/>
            <person name="Han C."/>
            <person name="Larimer F."/>
            <person name="Land M."/>
            <person name="Hauser L."/>
            <person name="Markowitz V."/>
            <person name="Cheng J.-F."/>
            <person name="Hugenholtz P."/>
            <person name="Woyke T."/>
            <person name="Wu D."/>
            <person name="Jando M."/>
            <person name="Schneider S."/>
            <person name="Klenk H.-P."/>
            <person name="Eisen J.A."/>
        </authorList>
    </citation>
    <scope>NUCLEOTIDE SEQUENCE [LARGE SCALE GENOMIC DNA]</scope>
    <source>
        <strain evidence="4">ATCC 19993 / DSM 43833 / CBS 139.67 / JCM 10125 / KCTC 9307 / NBRC 14880 / R51</strain>
    </source>
</reference>
<dbReference type="CDD" id="cd02947">
    <property type="entry name" value="TRX_family"/>
    <property type="match status" value="1"/>
</dbReference>
<dbReference type="Gene3D" id="3.40.30.10">
    <property type="entry name" value="Glutaredoxin"/>
    <property type="match status" value="1"/>
</dbReference>
<dbReference type="InterPro" id="IPR013766">
    <property type="entry name" value="Thioredoxin_domain"/>
</dbReference>
<dbReference type="HOGENOM" id="CLU_090389_10_4_11"/>
<dbReference type="Pfam" id="PF00085">
    <property type="entry name" value="Thioredoxin"/>
    <property type="match status" value="1"/>
</dbReference>
<dbReference type="InterPro" id="IPR017937">
    <property type="entry name" value="Thioredoxin_CS"/>
</dbReference>
<dbReference type="EMBL" id="CP001874">
    <property type="protein sequence ID" value="ADG88612.1"/>
    <property type="molecule type" value="Genomic_DNA"/>
</dbReference>
<sequence>MATVDVTEQNFNEIAEKGIVLLDFWADWCAPCQAFEPIFAQASERHTDITFGRIDTDAQPVLTAAFQVSAVPTLMAIRDGIQVFAQPGALPAPVLEELIERVRALDMDEIRAQLAQQSEAGQQDL</sequence>
<organism evidence="3 4">
    <name type="scientific">Thermobispora bispora (strain ATCC 19993 / DSM 43833 / CBS 139.67 / JCM 10125 / KCTC 9307 / NBRC 14880 / R51)</name>
    <dbReference type="NCBI Taxonomy" id="469371"/>
    <lineage>
        <taxon>Bacteria</taxon>
        <taxon>Bacillati</taxon>
        <taxon>Actinomycetota</taxon>
        <taxon>Actinomycetes</taxon>
        <taxon>Streptosporangiales</taxon>
        <taxon>Streptosporangiaceae</taxon>
        <taxon>Thermobispora</taxon>
    </lineage>
</organism>
<evidence type="ECO:0000313" key="4">
    <source>
        <dbReference type="Proteomes" id="UP000006640"/>
    </source>
</evidence>
<accession>D6YBQ2</accession>
<dbReference type="AlphaFoldDB" id="D6YBQ2"/>
<dbReference type="GO" id="GO:0015035">
    <property type="term" value="F:protein-disulfide reductase activity"/>
    <property type="evidence" value="ECO:0007669"/>
    <property type="project" value="TreeGrafter"/>
</dbReference>
<dbReference type="Proteomes" id="UP000006640">
    <property type="component" value="Chromosome"/>
</dbReference>
<keyword evidence="1" id="KW-1015">Disulfide bond</keyword>